<proteinExistence type="predicted"/>
<comment type="caution">
    <text evidence="2">The sequence shown here is derived from an EMBL/GenBank/DDBJ whole genome shotgun (WGS) entry which is preliminary data.</text>
</comment>
<reference evidence="2" key="2">
    <citation type="submission" date="2022-01" db="EMBL/GenBank/DDBJ databases">
        <authorList>
            <person name="Hirooka S."/>
            <person name="Miyagishima S.Y."/>
        </authorList>
    </citation>
    <scope>NUCLEOTIDE SEQUENCE</scope>
    <source>
        <strain evidence="2">NBRC 102759</strain>
    </source>
</reference>
<organism evidence="2 3">
    <name type="scientific">Galdieria partita</name>
    <dbReference type="NCBI Taxonomy" id="83374"/>
    <lineage>
        <taxon>Eukaryota</taxon>
        <taxon>Rhodophyta</taxon>
        <taxon>Bangiophyceae</taxon>
        <taxon>Galdieriales</taxon>
        <taxon>Galdieriaceae</taxon>
        <taxon>Galdieria</taxon>
    </lineage>
</organism>
<protein>
    <submittedName>
        <fullName evidence="2">Uncharacterized protein</fullName>
    </submittedName>
</protein>
<reference evidence="2" key="1">
    <citation type="journal article" date="2022" name="Proc. Natl. Acad. Sci. U.S.A.">
        <title>Life cycle and functional genomics of the unicellular red alga Galdieria for elucidating algal and plant evolution and industrial use.</title>
        <authorList>
            <person name="Hirooka S."/>
            <person name="Itabashi T."/>
            <person name="Ichinose T.M."/>
            <person name="Onuma R."/>
            <person name="Fujiwara T."/>
            <person name="Yamashita S."/>
            <person name="Jong L.W."/>
            <person name="Tomita R."/>
            <person name="Iwane A.H."/>
            <person name="Miyagishima S.Y."/>
        </authorList>
    </citation>
    <scope>NUCLEOTIDE SEQUENCE</scope>
    <source>
        <strain evidence="2">NBRC 102759</strain>
    </source>
</reference>
<gene>
    <name evidence="2" type="ORF">GpartN1_g6780.t1</name>
</gene>
<feature type="compositionally biased region" description="Polar residues" evidence="1">
    <location>
        <begin position="71"/>
        <end position="81"/>
    </location>
</feature>
<accession>A0A9C7Q379</accession>
<dbReference type="AlphaFoldDB" id="A0A9C7Q379"/>
<dbReference type="Proteomes" id="UP001061958">
    <property type="component" value="Unassembled WGS sequence"/>
</dbReference>
<sequence>MSSLLQRMSEARRNFKERRNRGSDGTTNPMDPNDTPLSPRADSSVHSEHSVASACSDGMDFQSEEDRVVGSPTNSSKLSQSFPGSLDFFMKRWSRVSNKVQQERTKPMDIPSDSSPVDSPIASAPQGPGWSSRKGHVEKAANVTKSFRDVWLTPD</sequence>
<feature type="region of interest" description="Disordered" evidence="1">
    <location>
        <begin position="1"/>
        <end position="81"/>
    </location>
</feature>
<dbReference type="OrthoDB" id="10370566at2759"/>
<keyword evidence="3" id="KW-1185">Reference proteome</keyword>
<evidence type="ECO:0000313" key="2">
    <source>
        <dbReference type="EMBL" id="GJQ14989.1"/>
    </source>
</evidence>
<evidence type="ECO:0000256" key="1">
    <source>
        <dbReference type="SAM" id="MobiDB-lite"/>
    </source>
</evidence>
<evidence type="ECO:0000313" key="3">
    <source>
        <dbReference type="Proteomes" id="UP001061958"/>
    </source>
</evidence>
<name>A0A9C7Q379_9RHOD</name>
<feature type="region of interest" description="Disordered" evidence="1">
    <location>
        <begin position="99"/>
        <end position="137"/>
    </location>
</feature>
<feature type="compositionally biased region" description="Low complexity" evidence="1">
    <location>
        <begin position="108"/>
        <end position="125"/>
    </location>
</feature>
<dbReference type="EMBL" id="BQMJ01000063">
    <property type="protein sequence ID" value="GJQ14989.1"/>
    <property type="molecule type" value="Genomic_DNA"/>
</dbReference>